<name>A0A4R1KWP3_9FLAO</name>
<dbReference type="RefSeq" id="WP_132703462.1">
    <property type="nucleotide sequence ID" value="NZ_SMGI01000001.1"/>
</dbReference>
<dbReference type="OrthoDB" id="1466422at2"/>
<keyword evidence="1" id="KW-1133">Transmembrane helix</keyword>
<keyword evidence="1" id="KW-0472">Membrane</keyword>
<sequence>MLKVILAIVAIILLTILIVWLIDKFVPKKIKPVLNLVLWALIVYLGYITFNSVYDELRFEKIKDERYQVVVDRLIDIQKAQIAYKDVNGKYTDKYDNLIRFIDTAQVPITQRRDSTVRDDEQSRRYGIDMFKTITLIDTLDYYSVKDSLFKKVDHTKIMNVGVGAEGAKFELKAGTIDDIPVFEASVDKAVVLHDQDKNLVANEKQTVSVDGVNGPKIVVGSMNEISTAGNWPKNFAKNKKE</sequence>
<protein>
    <submittedName>
        <fullName evidence="2">Uncharacterized protein</fullName>
    </submittedName>
</protein>
<dbReference type="EMBL" id="SMGI01000001">
    <property type="protein sequence ID" value="TCK69107.1"/>
    <property type="molecule type" value="Genomic_DNA"/>
</dbReference>
<dbReference type="AlphaFoldDB" id="A0A4R1KWP3"/>
<keyword evidence="1" id="KW-0812">Transmembrane</keyword>
<organism evidence="2 3">
    <name type="scientific">Winogradskyella wandonensis</name>
    <dbReference type="NCBI Taxonomy" id="1442586"/>
    <lineage>
        <taxon>Bacteria</taxon>
        <taxon>Pseudomonadati</taxon>
        <taxon>Bacteroidota</taxon>
        <taxon>Flavobacteriia</taxon>
        <taxon>Flavobacteriales</taxon>
        <taxon>Flavobacteriaceae</taxon>
        <taxon>Winogradskyella</taxon>
    </lineage>
</organism>
<proteinExistence type="predicted"/>
<gene>
    <name evidence="2" type="ORF">DFQ05_0622</name>
</gene>
<feature type="transmembrane region" description="Helical" evidence="1">
    <location>
        <begin position="34"/>
        <end position="54"/>
    </location>
</feature>
<reference evidence="2 3" key="1">
    <citation type="journal article" date="2015" name="Stand. Genomic Sci.">
        <title>Genomic Encyclopedia of Bacterial and Archaeal Type Strains, Phase III: the genomes of soil and plant-associated and newly described type strains.</title>
        <authorList>
            <person name="Whitman W.B."/>
            <person name="Woyke T."/>
            <person name="Klenk H.P."/>
            <person name="Zhou Y."/>
            <person name="Lilburn T.G."/>
            <person name="Beck B.J."/>
            <person name="De Vos P."/>
            <person name="Vandamme P."/>
            <person name="Eisen J.A."/>
            <person name="Garrity G."/>
            <person name="Hugenholtz P."/>
            <person name="Kyrpides N.C."/>
        </authorList>
    </citation>
    <scope>NUCLEOTIDE SEQUENCE [LARGE SCALE GENOMIC DNA]</scope>
    <source>
        <strain evidence="2 3">CECT 8445</strain>
    </source>
</reference>
<feature type="transmembrane region" description="Helical" evidence="1">
    <location>
        <begin position="6"/>
        <end position="22"/>
    </location>
</feature>
<keyword evidence="3" id="KW-1185">Reference proteome</keyword>
<evidence type="ECO:0000256" key="1">
    <source>
        <dbReference type="SAM" id="Phobius"/>
    </source>
</evidence>
<dbReference type="Proteomes" id="UP000295714">
    <property type="component" value="Unassembled WGS sequence"/>
</dbReference>
<evidence type="ECO:0000313" key="2">
    <source>
        <dbReference type="EMBL" id="TCK69107.1"/>
    </source>
</evidence>
<accession>A0A4R1KWP3</accession>
<evidence type="ECO:0000313" key="3">
    <source>
        <dbReference type="Proteomes" id="UP000295714"/>
    </source>
</evidence>
<comment type="caution">
    <text evidence="2">The sequence shown here is derived from an EMBL/GenBank/DDBJ whole genome shotgun (WGS) entry which is preliminary data.</text>
</comment>